<dbReference type="STRING" id="1431546.CAQU_11140"/>
<keyword evidence="1" id="KW-0472">Membrane</keyword>
<reference evidence="2 3" key="1">
    <citation type="submission" date="2014-08" db="EMBL/GenBank/DDBJ databases">
        <title>Complete genome sequence of Corynebacterium aquilae S-613T(T) (=DSM 44791(T)), isolated from the choana of a healthy golden eagle.</title>
        <authorList>
            <person name="Ruckert C."/>
            <person name="Albersmeier A."/>
            <person name="Winkler A."/>
            <person name="Kalinowski J."/>
        </authorList>
    </citation>
    <scope>NUCLEOTIDE SEQUENCE [LARGE SCALE GENOMIC DNA]</scope>
    <source>
        <strain evidence="2 3">S-613</strain>
    </source>
</reference>
<keyword evidence="1" id="KW-0812">Transmembrane</keyword>
<feature type="transmembrane region" description="Helical" evidence="1">
    <location>
        <begin position="68"/>
        <end position="90"/>
    </location>
</feature>
<protein>
    <submittedName>
        <fullName evidence="2">Uncharacterized protein</fullName>
    </submittedName>
</protein>
<evidence type="ECO:0000313" key="3">
    <source>
        <dbReference type="Proteomes" id="UP000185478"/>
    </source>
</evidence>
<keyword evidence="1" id="KW-1133">Transmembrane helix</keyword>
<accession>A0A1L7CI26</accession>
<gene>
    <name evidence="2" type="ORF">CAQU_11140</name>
</gene>
<dbReference type="EMBL" id="CP009245">
    <property type="protein sequence ID" value="APT85510.1"/>
    <property type="molecule type" value="Genomic_DNA"/>
</dbReference>
<dbReference type="KEGG" id="caqu:CAQU_11140"/>
<organism evidence="2 3">
    <name type="scientific">Corynebacterium aquilae DSM 44791</name>
    <dbReference type="NCBI Taxonomy" id="1431546"/>
    <lineage>
        <taxon>Bacteria</taxon>
        <taxon>Bacillati</taxon>
        <taxon>Actinomycetota</taxon>
        <taxon>Actinomycetes</taxon>
        <taxon>Mycobacteriales</taxon>
        <taxon>Corynebacteriaceae</taxon>
        <taxon>Corynebacterium</taxon>
    </lineage>
</organism>
<dbReference type="AlphaFoldDB" id="A0A1L7CI26"/>
<dbReference type="RefSeq" id="WP_075727645.1">
    <property type="nucleotide sequence ID" value="NZ_CP009245.1"/>
</dbReference>
<evidence type="ECO:0000256" key="1">
    <source>
        <dbReference type="SAM" id="Phobius"/>
    </source>
</evidence>
<dbReference type="Proteomes" id="UP000185478">
    <property type="component" value="Chromosome"/>
</dbReference>
<keyword evidence="3" id="KW-1185">Reference proteome</keyword>
<evidence type="ECO:0000313" key="2">
    <source>
        <dbReference type="EMBL" id="APT85510.1"/>
    </source>
</evidence>
<name>A0A1L7CI26_9CORY</name>
<sequence>MTYPNNAGFDDLADPFSGFTTSPYAAKEAEQPAPVAQPVAHQTTTAAETTDAIRAAQAEVATTNTRNAIAAIIGGAVAILTVVALMILGWSTMFFIDILGDPAANIR</sequence>
<proteinExistence type="predicted"/>